<reference evidence="5" key="1">
    <citation type="submission" date="2016-11" db="EMBL/GenBank/DDBJ databases">
        <authorList>
            <person name="Varghese N."/>
            <person name="Submissions S."/>
        </authorList>
    </citation>
    <scope>NUCLEOTIDE SEQUENCE [LARGE SCALE GENOMIC DNA]</scope>
    <source>
        <strain evidence="5">DSM 17456</strain>
    </source>
</reference>
<gene>
    <name evidence="4" type="ORF">SAMN02745161_0835</name>
</gene>
<evidence type="ECO:0000313" key="4">
    <source>
        <dbReference type="EMBL" id="SIN80023.1"/>
    </source>
</evidence>
<comment type="similarity">
    <text evidence="1">Belongs to the peptidase A24 family.</text>
</comment>
<dbReference type="RefSeq" id="WP_074215673.1">
    <property type="nucleotide sequence ID" value="NZ_FSRG01000003.1"/>
</dbReference>
<evidence type="ECO:0000259" key="3">
    <source>
        <dbReference type="Pfam" id="PF01478"/>
    </source>
</evidence>
<dbReference type="GO" id="GO:0004190">
    <property type="term" value="F:aspartic-type endopeptidase activity"/>
    <property type="evidence" value="ECO:0007669"/>
    <property type="project" value="InterPro"/>
</dbReference>
<feature type="transmembrane region" description="Helical" evidence="2">
    <location>
        <begin position="148"/>
        <end position="169"/>
    </location>
</feature>
<dbReference type="Proteomes" id="UP000184694">
    <property type="component" value="Unassembled WGS sequence"/>
</dbReference>
<feature type="transmembrane region" description="Helical" evidence="2">
    <location>
        <begin position="21"/>
        <end position="41"/>
    </location>
</feature>
<dbReference type="EMBL" id="FSRG01000003">
    <property type="protein sequence ID" value="SIN80023.1"/>
    <property type="molecule type" value="Genomic_DNA"/>
</dbReference>
<dbReference type="InterPro" id="IPR000045">
    <property type="entry name" value="Prepilin_IV_endopep_pep"/>
</dbReference>
<dbReference type="PANTHER" id="PTHR30487:SF0">
    <property type="entry name" value="PREPILIN LEADER PEPTIDASE_N-METHYLTRANSFERASE-RELATED"/>
    <property type="match status" value="1"/>
</dbReference>
<organism evidence="4 5">
    <name type="scientific">Halodesulfovibrio marinisediminis DSM 17456</name>
    <dbReference type="NCBI Taxonomy" id="1121457"/>
    <lineage>
        <taxon>Bacteria</taxon>
        <taxon>Pseudomonadati</taxon>
        <taxon>Thermodesulfobacteriota</taxon>
        <taxon>Desulfovibrionia</taxon>
        <taxon>Desulfovibrionales</taxon>
        <taxon>Desulfovibrionaceae</taxon>
        <taxon>Halodesulfovibrio</taxon>
    </lineage>
</organism>
<dbReference type="Pfam" id="PF01478">
    <property type="entry name" value="Peptidase_A24"/>
    <property type="match status" value="1"/>
</dbReference>
<dbReference type="GO" id="GO:0005886">
    <property type="term" value="C:plasma membrane"/>
    <property type="evidence" value="ECO:0007669"/>
    <property type="project" value="TreeGrafter"/>
</dbReference>
<dbReference type="Gene3D" id="1.20.120.1220">
    <property type="match status" value="1"/>
</dbReference>
<evidence type="ECO:0000256" key="1">
    <source>
        <dbReference type="ARBA" id="ARBA00005801"/>
    </source>
</evidence>
<sequence length="182" mass="19711">MEIVLIGLVVLSAYYDIRLQIIPNALVLPAILFFWAAHGVWGGWPDFSSAAMGTGLAFLLFLLPYAIGVIGAGDVKLFMAVGACLGPNYTITAFLLTALAGGIYALFVLLTHKGALLNFLRKTRDWILVSIGLRRFALFPEEEQPMPMLCYGVAIAGGTVATLLLSYYFPNLAIVNLQKVVL</sequence>
<feature type="transmembrane region" description="Helical" evidence="2">
    <location>
        <begin position="77"/>
        <end position="96"/>
    </location>
</feature>
<dbReference type="AlphaFoldDB" id="A0A1N6EAJ7"/>
<protein>
    <submittedName>
        <fullName evidence="4">Prepilin peptidase CpaA</fullName>
    </submittedName>
</protein>
<evidence type="ECO:0000313" key="5">
    <source>
        <dbReference type="Proteomes" id="UP000184694"/>
    </source>
</evidence>
<dbReference type="InterPro" id="IPR050882">
    <property type="entry name" value="Prepilin_peptidase/N-MTase"/>
</dbReference>
<dbReference type="GO" id="GO:0006465">
    <property type="term" value="P:signal peptide processing"/>
    <property type="evidence" value="ECO:0007669"/>
    <property type="project" value="TreeGrafter"/>
</dbReference>
<accession>A0A1N6EAJ7</accession>
<dbReference type="OrthoDB" id="5508079at2"/>
<name>A0A1N6EAJ7_9BACT</name>
<feature type="transmembrane region" description="Helical" evidence="2">
    <location>
        <begin position="47"/>
        <end position="70"/>
    </location>
</feature>
<dbReference type="STRING" id="1121457.SAMN02745161_0835"/>
<dbReference type="PANTHER" id="PTHR30487">
    <property type="entry name" value="TYPE 4 PREPILIN-LIKE PROTEINS LEADER PEPTIDE-PROCESSING ENZYME"/>
    <property type="match status" value="1"/>
</dbReference>
<proteinExistence type="inferred from homology"/>
<evidence type="ECO:0000256" key="2">
    <source>
        <dbReference type="SAM" id="Phobius"/>
    </source>
</evidence>
<feature type="domain" description="Prepilin type IV endopeptidase peptidase" evidence="3">
    <location>
        <begin position="3"/>
        <end position="106"/>
    </location>
</feature>
<keyword evidence="2" id="KW-1133">Transmembrane helix</keyword>
<keyword evidence="5" id="KW-1185">Reference proteome</keyword>
<keyword evidence="2" id="KW-0472">Membrane</keyword>
<keyword evidence="2" id="KW-0812">Transmembrane</keyword>